<protein>
    <submittedName>
        <fullName evidence="2">Uncharacterized protein</fullName>
    </submittedName>
</protein>
<gene>
    <name evidence="2" type="ORF">N7493_006342</name>
</gene>
<feature type="region of interest" description="Disordered" evidence="1">
    <location>
        <begin position="40"/>
        <end position="125"/>
    </location>
</feature>
<feature type="compositionally biased region" description="Basic and acidic residues" evidence="1">
    <location>
        <begin position="40"/>
        <end position="62"/>
    </location>
</feature>
<dbReference type="Proteomes" id="UP001215712">
    <property type="component" value="Unassembled WGS sequence"/>
</dbReference>
<name>A0AAD6HKU8_9EURO</name>
<reference evidence="2" key="1">
    <citation type="journal article" date="2023" name="IMA Fungus">
        <title>Comparative genomic study of the Penicillium genus elucidates a diverse pangenome and 15 lateral gene transfer events.</title>
        <authorList>
            <person name="Petersen C."/>
            <person name="Sorensen T."/>
            <person name="Nielsen M.R."/>
            <person name="Sondergaard T.E."/>
            <person name="Sorensen J.L."/>
            <person name="Fitzpatrick D.A."/>
            <person name="Frisvad J.C."/>
            <person name="Nielsen K.L."/>
        </authorList>
    </citation>
    <scope>NUCLEOTIDE SEQUENCE</scope>
    <source>
        <strain evidence="2">IBT 17514</strain>
    </source>
</reference>
<keyword evidence="3" id="KW-1185">Reference proteome</keyword>
<reference evidence="2" key="2">
    <citation type="submission" date="2023-01" db="EMBL/GenBank/DDBJ databases">
        <authorList>
            <person name="Petersen C."/>
        </authorList>
    </citation>
    <scope>NUCLEOTIDE SEQUENCE</scope>
    <source>
        <strain evidence="2">IBT 17514</strain>
    </source>
</reference>
<dbReference type="EMBL" id="JAQJAN010000008">
    <property type="protein sequence ID" value="KAJ5724614.1"/>
    <property type="molecule type" value="Genomic_DNA"/>
</dbReference>
<organism evidence="2 3">
    <name type="scientific">Penicillium malachiteum</name>
    <dbReference type="NCBI Taxonomy" id="1324776"/>
    <lineage>
        <taxon>Eukaryota</taxon>
        <taxon>Fungi</taxon>
        <taxon>Dikarya</taxon>
        <taxon>Ascomycota</taxon>
        <taxon>Pezizomycotina</taxon>
        <taxon>Eurotiomycetes</taxon>
        <taxon>Eurotiomycetidae</taxon>
        <taxon>Eurotiales</taxon>
        <taxon>Aspergillaceae</taxon>
        <taxon>Penicillium</taxon>
    </lineage>
</organism>
<evidence type="ECO:0000313" key="3">
    <source>
        <dbReference type="Proteomes" id="UP001215712"/>
    </source>
</evidence>
<sequence>MKLHHLIARSRPSILPKPFTAQTLTVTPGFGGVRYESITKEWKGASTDDHNTRRSQKGDTHDPASSAAAAGMKERKANEGIADKTKSSGMTQRGGVEHGKKAKKEHPAAPEPIIGMNDERAQKGH</sequence>
<dbReference type="AlphaFoldDB" id="A0AAD6HKU8"/>
<feature type="compositionally biased region" description="Basic and acidic residues" evidence="1">
    <location>
        <begin position="72"/>
        <end position="86"/>
    </location>
</feature>
<proteinExistence type="predicted"/>
<evidence type="ECO:0000256" key="1">
    <source>
        <dbReference type="SAM" id="MobiDB-lite"/>
    </source>
</evidence>
<comment type="caution">
    <text evidence="2">The sequence shown here is derived from an EMBL/GenBank/DDBJ whole genome shotgun (WGS) entry which is preliminary data.</text>
</comment>
<evidence type="ECO:0000313" key="2">
    <source>
        <dbReference type="EMBL" id="KAJ5724614.1"/>
    </source>
</evidence>
<accession>A0AAD6HKU8</accession>